<dbReference type="InterPro" id="IPR009057">
    <property type="entry name" value="Homeodomain-like_sf"/>
</dbReference>
<dbReference type="Gene3D" id="1.10.10.60">
    <property type="entry name" value="Homeodomain-like"/>
    <property type="match status" value="1"/>
</dbReference>
<name>A0A4R5KPV0_9BACL</name>
<dbReference type="EMBL" id="SMRT01000005">
    <property type="protein sequence ID" value="TDF97721.1"/>
    <property type="molecule type" value="Genomic_DNA"/>
</dbReference>
<reference evidence="4 5" key="1">
    <citation type="submission" date="2019-03" db="EMBL/GenBank/DDBJ databases">
        <title>This is whole genome sequence of Paenibacillus sp MS74 strain.</title>
        <authorList>
            <person name="Trinh H.N."/>
        </authorList>
    </citation>
    <scope>NUCLEOTIDE SEQUENCE [LARGE SCALE GENOMIC DNA]</scope>
    <source>
        <strain evidence="4 5">MS74</strain>
    </source>
</reference>
<proteinExistence type="predicted"/>
<dbReference type="Gene3D" id="1.10.357.10">
    <property type="entry name" value="Tetracycline Repressor, domain 2"/>
    <property type="match status" value="1"/>
</dbReference>
<dbReference type="PANTHER" id="PTHR30055">
    <property type="entry name" value="HTH-TYPE TRANSCRIPTIONAL REGULATOR RUTR"/>
    <property type="match status" value="1"/>
</dbReference>
<dbReference type="GO" id="GO:0003700">
    <property type="term" value="F:DNA-binding transcription factor activity"/>
    <property type="evidence" value="ECO:0007669"/>
    <property type="project" value="TreeGrafter"/>
</dbReference>
<dbReference type="PROSITE" id="PS50977">
    <property type="entry name" value="HTH_TETR_2"/>
    <property type="match status" value="1"/>
</dbReference>
<evidence type="ECO:0000259" key="3">
    <source>
        <dbReference type="PROSITE" id="PS50977"/>
    </source>
</evidence>
<dbReference type="Proteomes" id="UP000295636">
    <property type="component" value="Unassembled WGS sequence"/>
</dbReference>
<dbReference type="PANTHER" id="PTHR30055:SF226">
    <property type="entry name" value="HTH-TYPE TRANSCRIPTIONAL REGULATOR PKSA"/>
    <property type="match status" value="1"/>
</dbReference>
<keyword evidence="5" id="KW-1185">Reference proteome</keyword>
<sequence length="172" mass="19774">MVRADKKTIIVEEAVKIFGELGYYKTTTAQVAKAAGVTQPYIFHFFKNKEELFKAVLDRAAARIEEAFSHVEGSADRIVKNMGHSFQAIMAAHRDEVLMVMQAYTIAEPPIREHVKDIYRSIHRTIEARFREADVHHAEEEAAKFMATGQFLVVIEVLDMPEMYLFKREPEK</sequence>
<dbReference type="OrthoDB" id="2356263at2"/>
<evidence type="ECO:0000256" key="2">
    <source>
        <dbReference type="PROSITE-ProRule" id="PRU00335"/>
    </source>
</evidence>
<dbReference type="GO" id="GO:0000976">
    <property type="term" value="F:transcription cis-regulatory region binding"/>
    <property type="evidence" value="ECO:0007669"/>
    <property type="project" value="TreeGrafter"/>
</dbReference>
<evidence type="ECO:0000313" key="5">
    <source>
        <dbReference type="Proteomes" id="UP000295636"/>
    </source>
</evidence>
<feature type="DNA-binding region" description="H-T-H motif" evidence="2">
    <location>
        <begin position="27"/>
        <end position="46"/>
    </location>
</feature>
<dbReference type="InterPro" id="IPR001647">
    <property type="entry name" value="HTH_TetR"/>
</dbReference>
<accession>A0A4R5KPV0</accession>
<dbReference type="PROSITE" id="PS01081">
    <property type="entry name" value="HTH_TETR_1"/>
    <property type="match status" value="1"/>
</dbReference>
<dbReference type="AlphaFoldDB" id="A0A4R5KPV0"/>
<protein>
    <submittedName>
        <fullName evidence="4">TetR/AcrR family transcriptional regulator</fullName>
    </submittedName>
</protein>
<organism evidence="4 5">
    <name type="scientific">Paenibacillus piri</name>
    <dbReference type="NCBI Taxonomy" id="2547395"/>
    <lineage>
        <taxon>Bacteria</taxon>
        <taxon>Bacillati</taxon>
        <taxon>Bacillota</taxon>
        <taxon>Bacilli</taxon>
        <taxon>Bacillales</taxon>
        <taxon>Paenibacillaceae</taxon>
        <taxon>Paenibacillus</taxon>
    </lineage>
</organism>
<evidence type="ECO:0000256" key="1">
    <source>
        <dbReference type="ARBA" id="ARBA00023125"/>
    </source>
</evidence>
<keyword evidence="1 2" id="KW-0238">DNA-binding</keyword>
<comment type="caution">
    <text evidence="4">The sequence shown here is derived from an EMBL/GenBank/DDBJ whole genome shotgun (WGS) entry which is preliminary data.</text>
</comment>
<dbReference type="SUPFAM" id="SSF46689">
    <property type="entry name" value="Homeodomain-like"/>
    <property type="match status" value="1"/>
</dbReference>
<dbReference type="PRINTS" id="PR00455">
    <property type="entry name" value="HTHTETR"/>
</dbReference>
<gene>
    <name evidence="4" type="ORF">E1757_14090</name>
</gene>
<dbReference type="Pfam" id="PF00440">
    <property type="entry name" value="TetR_N"/>
    <property type="match status" value="1"/>
</dbReference>
<feature type="domain" description="HTH tetR-type" evidence="3">
    <location>
        <begin position="4"/>
        <end position="64"/>
    </location>
</feature>
<dbReference type="InterPro" id="IPR050109">
    <property type="entry name" value="HTH-type_TetR-like_transc_reg"/>
</dbReference>
<evidence type="ECO:0000313" key="4">
    <source>
        <dbReference type="EMBL" id="TDF97721.1"/>
    </source>
</evidence>
<dbReference type="InterPro" id="IPR023772">
    <property type="entry name" value="DNA-bd_HTH_TetR-type_CS"/>
</dbReference>